<feature type="region of interest" description="Disordered" evidence="4">
    <location>
        <begin position="306"/>
        <end position="327"/>
    </location>
</feature>
<dbReference type="InterPro" id="IPR018973">
    <property type="entry name" value="MZB"/>
</dbReference>
<gene>
    <name evidence="7" type="ORF">V2S66_05330</name>
</gene>
<dbReference type="Pfam" id="PF00271">
    <property type="entry name" value="Helicase_C"/>
    <property type="match status" value="1"/>
</dbReference>
<dbReference type="Pfam" id="PF09369">
    <property type="entry name" value="MZB"/>
    <property type="match status" value="1"/>
</dbReference>
<dbReference type="InterPro" id="IPR011545">
    <property type="entry name" value="DEAD/DEAH_box_helicase_dom"/>
</dbReference>
<dbReference type="SMART" id="SM00487">
    <property type="entry name" value="DEXDc"/>
    <property type="match status" value="1"/>
</dbReference>
<sequence length="1759" mass="193690">MDVFGVHQQLIADYDAFTSSLVGVRDPDIQRHLEEERARKARWPDPRISLNPNFRKGGTVAQLTEELVLQAECGEYFRRKEHEDDPGGRTLSLHSHQRQALDAAASGDSFVLTTGTGSGKSLGYILPIVNGVLKEPNPDGISAIVVYPMNALANSQMHELRRYLEWGIRESRRRVTFARYTGQEKADQKSAVLRSKPDILLTNYVMLEYLLTRPEERHELIGAARGLRYLALDELHTYRGRQGADVALLVRRLRDACESPALQCIGTSATMATARTFGETQHAVSDVATRIFGTQVPPDRVIGETLERATDPGPGLPPEERRRRLGGAVRRACAEPPDLSDDYRTLSADPLAVWVEDAFGLTREPGTGRLVRRAPITVRQAAAALRGETGIPEQDCVSAIEAILRAGASVAHPDHGGPLFAFRLHQFLSKGDTVYVSFDPPGQGRHLTSQYQVSVPRAPGKPLIPLAFCRDCGHEYMVVTRERGAGGDVFTARRDPDAPAEVGDGYLYVSQERPWPADAEEILARLPDSWVEIGKEGRQVVKARANDLPQEVKVAADGRVLDGKATDGLRAWWVPAPFRFCLRCRVSYEQLRVSDFAKLATFSAEGRSSAVSLISASIVRSLRGDKTLDDRARKLLTFVDNRQDASLQAGHFNDFAQVTQVRGALYRALEQAGPGGLRHEVLPEAVANALGLPMEAFARNPDARHLQRELAHAALRSVLAYRVYGDLERGWRITMPNLSQTGLLRFDYTSLDEIAADQQCWQDAHWALADDAAPHRAELARTLLDELRRSLAVDEPLLTVDGFEDLVRRSDAHLIGVWALPPREPRVASRVVFAGPGPKGARSQDESVHLSGLGAYGRYLRRPGQFAFLPRLAGKRMDVTDADAVIRSLLKVLETEGLVRAAREERDGSLGYQVSTAALCWFAGEGIRAEPDPLRKVSDPGAEPRVNSYFRDLYRVTASGLSGLVAREHTAQVPADLREQRETAFRTGELQLMYCSPTMELGVDIATLNAVGMRNVPPTPANYAQRSGRAGRSGQPALVTTYCSTGSAHDQYYFRRPELMVAGSVTPPRLDLGNEELLGSHVRAIWLAETGVALGSTLTELIDAEAPASRSGDPAPLPLAAAMRADLDDEGAQRRAILRAADVLAPLVPELSERTNWWHESWIEQTVRGALSRLDRACDRWRRLYRAAQAEAEQQHRIVNDLSVDRKKRSRAAARRAEAENQQALLRNEESGEDTFSDFYSYRYLASEGFLPGYSFPRLPLAAYIPGQRTEGRLGQKNGSYIQRPRFIAIGEFGPGALIYHEGHRYAVDRVQVPYGASPGQVATSDVKVCDSCGYWHDRKNGADLCDGCGAPLHRVLSRLMHLSTVYASPRRRISSDEEERLRSGFELRTFYRFGGSGHRPGELGATAVGVSGPVARVTYGDAAAVRVVNLGYRKRKQRADNGFWLNPADGKWLGTGKAEALTEAATEDEGLSPFSSADRPMQVIPYVEDHKNIAVLRLSEPVDEATAVTVRYALERGIEAHYQLEDSELGSEDLPDDESRARMLFVEGAEGGAGVLRLLHDDEDALAAVAQAALKIIHYDLETGEDRDRADGAHERCELGCYDCLLSYTNQRYHTRIDRHAAVGVLMALARSRTRSDQPPATDQGEAAADLAAQAADPVGRAFVEWLRDSGHRLPDLASVEAADTGVVPDFIYYLPGAEAAVFLPAPGESGQRHDERAAYRLMNAGWLVITLAGDSEEDWNETVRSHPDVFGTGRDAQ</sequence>
<evidence type="ECO:0000259" key="6">
    <source>
        <dbReference type="PROSITE" id="PS51194"/>
    </source>
</evidence>
<dbReference type="SUPFAM" id="SSF52540">
    <property type="entry name" value="P-loop containing nucleoside triphosphate hydrolases"/>
    <property type="match status" value="2"/>
</dbReference>
<dbReference type="PROSITE" id="PS51194">
    <property type="entry name" value="HELICASE_CTER"/>
    <property type="match status" value="1"/>
</dbReference>
<dbReference type="GO" id="GO:0004386">
    <property type="term" value="F:helicase activity"/>
    <property type="evidence" value="ECO:0007669"/>
    <property type="project" value="UniProtKB-KW"/>
</dbReference>
<dbReference type="InterPro" id="IPR052511">
    <property type="entry name" value="ATP-dep_Helicase"/>
</dbReference>
<dbReference type="CDD" id="cd17923">
    <property type="entry name" value="DEXHc_Hrq1-like"/>
    <property type="match status" value="1"/>
</dbReference>
<dbReference type="PANTHER" id="PTHR47962:SF5">
    <property type="entry name" value="ATP-DEPENDENT HELICASE LHR-RELATED"/>
    <property type="match status" value="1"/>
</dbReference>
<feature type="domain" description="Helicase C-terminal" evidence="6">
    <location>
        <begin position="929"/>
        <end position="1078"/>
    </location>
</feature>
<evidence type="ECO:0000256" key="1">
    <source>
        <dbReference type="ARBA" id="ARBA00022741"/>
    </source>
</evidence>
<evidence type="ECO:0000313" key="8">
    <source>
        <dbReference type="Proteomes" id="UP001344658"/>
    </source>
</evidence>
<feature type="domain" description="Helicase ATP-binding" evidence="5">
    <location>
        <begin position="101"/>
        <end position="289"/>
    </location>
</feature>
<keyword evidence="2" id="KW-0067">ATP-binding</keyword>
<dbReference type="Proteomes" id="UP001344658">
    <property type="component" value="Unassembled WGS sequence"/>
</dbReference>
<dbReference type="InterPro" id="IPR027417">
    <property type="entry name" value="P-loop_NTPase"/>
</dbReference>
<keyword evidence="3" id="KW-0175">Coiled coil</keyword>
<feature type="coiled-coil region" evidence="3">
    <location>
        <begin position="1171"/>
        <end position="1234"/>
    </location>
</feature>
<dbReference type="PROSITE" id="PS51192">
    <property type="entry name" value="HELICASE_ATP_BIND_1"/>
    <property type="match status" value="1"/>
</dbReference>
<dbReference type="Pfam" id="PF00270">
    <property type="entry name" value="DEAD"/>
    <property type="match status" value="1"/>
</dbReference>
<evidence type="ECO:0000256" key="4">
    <source>
        <dbReference type="SAM" id="MobiDB-lite"/>
    </source>
</evidence>
<dbReference type="InterPro" id="IPR014001">
    <property type="entry name" value="Helicase_ATP-bd"/>
</dbReference>
<protein>
    <submittedName>
        <fullName evidence="7">DEAD/DEAH box helicase</fullName>
    </submittedName>
</protein>
<dbReference type="Gene3D" id="3.40.50.300">
    <property type="entry name" value="P-loop containing nucleotide triphosphate hydrolases"/>
    <property type="match status" value="2"/>
</dbReference>
<evidence type="ECO:0000256" key="2">
    <source>
        <dbReference type="ARBA" id="ARBA00022840"/>
    </source>
</evidence>
<dbReference type="RefSeq" id="WP_330793277.1">
    <property type="nucleotide sequence ID" value="NZ_JAZEWV010000003.1"/>
</dbReference>
<dbReference type="PANTHER" id="PTHR47962">
    <property type="entry name" value="ATP-DEPENDENT HELICASE LHR-RELATED-RELATED"/>
    <property type="match status" value="1"/>
</dbReference>
<keyword evidence="7" id="KW-0347">Helicase</keyword>
<proteinExistence type="predicted"/>
<dbReference type="SMART" id="SM00490">
    <property type="entry name" value="HELICc"/>
    <property type="match status" value="1"/>
</dbReference>
<keyword evidence="1" id="KW-0547">Nucleotide-binding</keyword>
<keyword evidence="8" id="KW-1185">Reference proteome</keyword>
<accession>A0ABU7P6E6</accession>
<name>A0ABU7P6E6_9ACTN</name>
<evidence type="ECO:0000256" key="3">
    <source>
        <dbReference type="SAM" id="Coils"/>
    </source>
</evidence>
<dbReference type="InterPro" id="IPR001650">
    <property type="entry name" value="Helicase_C-like"/>
</dbReference>
<organism evidence="7 8">
    <name type="scientific">Actinacidiphila polyblastidii</name>
    <dbReference type="NCBI Taxonomy" id="3110430"/>
    <lineage>
        <taxon>Bacteria</taxon>
        <taxon>Bacillati</taxon>
        <taxon>Actinomycetota</taxon>
        <taxon>Actinomycetes</taxon>
        <taxon>Kitasatosporales</taxon>
        <taxon>Streptomycetaceae</taxon>
        <taxon>Actinacidiphila</taxon>
    </lineage>
</organism>
<keyword evidence="7" id="KW-0378">Hydrolase</keyword>
<dbReference type="EMBL" id="JAZEWV010000003">
    <property type="protein sequence ID" value="MEE4541388.1"/>
    <property type="molecule type" value="Genomic_DNA"/>
</dbReference>
<reference evidence="7 8" key="1">
    <citation type="submission" date="2023-12" db="EMBL/GenBank/DDBJ databases">
        <title>Streptomyces sp. V4-01.</title>
        <authorList>
            <person name="Somphong A."/>
            <person name="Phongsopitanun W."/>
        </authorList>
    </citation>
    <scope>NUCLEOTIDE SEQUENCE [LARGE SCALE GENOMIC DNA]</scope>
    <source>
        <strain evidence="7 8">V4-01</strain>
    </source>
</reference>
<evidence type="ECO:0000313" key="7">
    <source>
        <dbReference type="EMBL" id="MEE4541388.1"/>
    </source>
</evidence>
<comment type="caution">
    <text evidence="7">The sequence shown here is derived from an EMBL/GenBank/DDBJ whole genome shotgun (WGS) entry which is preliminary data.</text>
</comment>
<evidence type="ECO:0000259" key="5">
    <source>
        <dbReference type="PROSITE" id="PS51192"/>
    </source>
</evidence>